<name>A0A6I4T250_9SPHN</name>
<protein>
    <submittedName>
        <fullName evidence="1">Uncharacterized protein</fullName>
    </submittedName>
</protein>
<evidence type="ECO:0000313" key="1">
    <source>
        <dbReference type="EMBL" id="MXO61307.1"/>
    </source>
</evidence>
<dbReference type="EMBL" id="WTYM01000062">
    <property type="protein sequence ID" value="MXO61307.1"/>
    <property type="molecule type" value="Genomic_DNA"/>
</dbReference>
<dbReference type="Proteomes" id="UP000433652">
    <property type="component" value="Unassembled WGS sequence"/>
</dbReference>
<sequence>MGSTASSTSGRLGGQAAFGADKAVGLPFAKTQERSSRLLGKNFEIVAAIRQREISPIPCLAPAGREANFDQELLETRILPQACEVQPATLNLEQLMQNGVLLSWSEQRKALGWPTEDQPVP</sequence>
<evidence type="ECO:0000313" key="2">
    <source>
        <dbReference type="Proteomes" id="UP000433652"/>
    </source>
</evidence>
<accession>A0A6I4T250</accession>
<dbReference type="RefSeq" id="WP_159798284.1">
    <property type="nucleotide sequence ID" value="NZ_WTYM01000062.1"/>
</dbReference>
<organism evidence="1 2">
    <name type="scientific">Croceibacterium salegens</name>
    <dbReference type="NCBI Taxonomy" id="1737568"/>
    <lineage>
        <taxon>Bacteria</taxon>
        <taxon>Pseudomonadati</taxon>
        <taxon>Pseudomonadota</taxon>
        <taxon>Alphaproteobacteria</taxon>
        <taxon>Sphingomonadales</taxon>
        <taxon>Erythrobacteraceae</taxon>
        <taxon>Croceibacterium</taxon>
    </lineage>
</organism>
<dbReference type="AlphaFoldDB" id="A0A6I4T250"/>
<keyword evidence="2" id="KW-1185">Reference proteome</keyword>
<proteinExistence type="predicted"/>
<reference evidence="1 2" key="1">
    <citation type="submission" date="2019-12" db="EMBL/GenBank/DDBJ databases">
        <title>Genomic-based taxomic classification of the family Erythrobacteraceae.</title>
        <authorList>
            <person name="Xu L."/>
        </authorList>
    </citation>
    <scope>NUCLEOTIDE SEQUENCE [LARGE SCALE GENOMIC DNA]</scope>
    <source>
        <strain evidence="1 2">MCCC 1K01500</strain>
    </source>
</reference>
<gene>
    <name evidence="1" type="ORF">GRI89_17315</name>
</gene>
<comment type="caution">
    <text evidence="1">The sequence shown here is derived from an EMBL/GenBank/DDBJ whole genome shotgun (WGS) entry which is preliminary data.</text>
</comment>